<accession>W7D3I2</accession>
<evidence type="ECO:0000259" key="2">
    <source>
        <dbReference type="Pfam" id="PF11797"/>
    </source>
</evidence>
<proteinExistence type="predicted"/>
<gene>
    <name evidence="3" type="ORF">MCOL2_18894</name>
</gene>
<name>W7D3I2_9LIST</name>
<protein>
    <submittedName>
        <fullName evidence="3">Uncharacterized protein</fullName>
    </submittedName>
</protein>
<dbReference type="InterPro" id="IPR010317">
    <property type="entry name" value="WxLIP_PGBD"/>
</dbReference>
<dbReference type="InterPro" id="IPR021759">
    <property type="entry name" value="WxLIP_HBD"/>
</dbReference>
<dbReference type="Proteomes" id="UP000019241">
    <property type="component" value="Unassembled WGS sequence"/>
</dbReference>
<comment type="caution">
    <text evidence="3">The sequence shown here is derived from an EMBL/GenBank/DDBJ whole genome shotgun (WGS) entry which is preliminary data.</text>
</comment>
<feature type="domain" description="WxL Interacting Protein host binding" evidence="2">
    <location>
        <begin position="178"/>
        <end position="247"/>
    </location>
</feature>
<dbReference type="Pfam" id="PF06030">
    <property type="entry name" value="WxLIP_PGBD"/>
    <property type="match status" value="1"/>
</dbReference>
<reference evidence="3 4" key="1">
    <citation type="submission" date="2012-12" db="EMBL/GenBank/DDBJ databases">
        <title>Novel taxa of Listeriaceae from agricultural environments in the United States.</title>
        <authorList>
            <person name="den Bakker H.C."/>
            <person name="Allred A."/>
            <person name="Warchocki S."/>
            <person name="Wright E.M."/>
            <person name="Burrell A."/>
            <person name="Nightingale K.K."/>
            <person name="Kephart D."/>
            <person name="Wiedmann M."/>
        </authorList>
    </citation>
    <scope>NUCLEOTIDE SEQUENCE [LARGE SCALE GENOMIC DNA]</scope>
    <source>
        <strain evidence="3 4">FSL S10-1203</strain>
    </source>
</reference>
<dbReference type="AlphaFoldDB" id="W7D3I2"/>
<feature type="domain" description="WxL Interacting Protein peptidoglycan binding" evidence="1">
    <location>
        <begin position="47"/>
        <end position="167"/>
    </location>
</feature>
<evidence type="ECO:0000313" key="4">
    <source>
        <dbReference type="Proteomes" id="UP000019241"/>
    </source>
</evidence>
<organism evidence="3 4">
    <name type="scientific">Listeria fleischmannii FSL S10-1203</name>
    <dbReference type="NCBI Taxonomy" id="1265822"/>
    <lineage>
        <taxon>Bacteria</taxon>
        <taxon>Bacillati</taxon>
        <taxon>Bacillota</taxon>
        <taxon>Bacilli</taxon>
        <taxon>Bacillales</taxon>
        <taxon>Listeriaceae</taxon>
        <taxon>Listeria</taxon>
    </lineage>
</organism>
<evidence type="ECO:0000313" key="3">
    <source>
        <dbReference type="EMBL" id="EUJ46519.1"/>
    </source>
</evidence>
<dbReference type="Pfam" id="PF11797">
    <property type="entry name" value="WxLIP_HBD"/>
    <property type="match status" value="1"/>
</dbReference>
<dbReference type="PATRIC" id="fig|1265822.4.peg.3857"/>
<sequence length="253" mass="28441">MPLKKILCHMKLSTVTSVVVTLLFATIICFLFPQLTEAKNTKTEMPYYIETIKSPQQINDNVSYYDLRVEPGKTEKVELKMHNTSDRPLTLLVKANTARTGTGGNIDYSGDKKSHLAESLTYSFEELVTGDKEVMLQAGETKVVPYYIKVPKRSFSGVILGGFYIQEKQVDSGKSKKTGVSIENRYAYVVGCKISETDQSVEQKFALNNPQLKEWNYAPNIQVDLINQASRIISHYKLTGSIKKEKKAVLSKP</sequence>
<dbReference type="EMBL" id="AODM01000075">
    <property type="protein sequence ID" value="EUJ46519.1"/>
    <property type="molecule type" value="Genomic_DNA"/>
</dbReference>
<evidence type="ECO:0000259" key="1">
    <source>
        <dbReference type="Pfam" id="PF06030"/>
    </source>
</evidence>